<dbReference type="OrthoDB" id="201656at2759"/>
<feature type="region of interest" description="Disordered" evidence="1">
    <location>
        <begin position="514"/>
        <end position="587"/>
    </location>
</feature>
<evidence type="ECO:0000256" key="1">
    <source>
        <dbReference type="SAM" id="MobiDB-lite"/>
    </source>
</evidence>
<dbReference type="AlphaFoldDB" id="A0A9P7FZC4"/>
<feature type="compositionally biased region" description="Basic and acidic residues" evidence="1">
    <location>
        <begin position="45"/>
        <end position="57"/>
    </location>
</feature>
<dbReference type="Gene3D" id="3.90.180.10">
    <property type="entry name" value="Medium-chain alcohol dehydrogenases, catalytic domain"/>
    <property type="match status" value="1"/>
</dbReference>
<feature type="compositionally biased region" description="Low complexity" evidence="1">
    <location>
        <begin position="559"/>
        <end position="571"/>
    </location>
</feature>
<comment type="caution">
    <text evidence="2">The sequence shown here is derived from an EMBL/GenBank/DDBJ whole genome shotgun (WGS) entry which is preliminary data.</text>
</comment>
<feature type="region of interest" description="Disordered" evidence="1">
    <location>
        <begin position="45"/>
        <end position="132"/>
    </location>
</feature>
<dbReference type="PANTHER" id="PTHR11695:SF294">
    <property type="entry name" value="RETICULON-4-INTERACTING PROTEIN 1, MITOCHONDRIAL"/>
    <property type="match status" value="1"/>
</dbReference>
<feature type="compositionally biased region" description="Basic residues" evidence="1">
    <location>
        <begin position="278"/>
        <end position="287"/>
    </location>
</feature>
<dbReference type="EMBL" id="JABCKI010005730">
    <property type="protein sequence ID" value="KAG5639138.1"/>
    <property type="molecule type" value="Genomic_DNA"/>
</dbReference>
<feature type="compositionally biased region" description="Polar residues" evidence="1">
    <location>
        <begin position="322"/>
        <end position="338"/>
    </location>
</feature>
<feature type="compositionally biased region" description="Polar residues" evidence="1">
    <location>
        <begin position="514"/>
        <end position="530"/>
    </location>
</feature>
<dbReference type="GO" id="GO:0005739">
    <property type="term" value="C:mitochondrion"/>
    <property type="evidence" value="ECO:0007669"/>
    <property type="project" value="TreeGrafter"/>
</dbReference>
<feature type="compositionally biased region" description="Polar residues" evidence="1">
    <location>
        <begin position="215"/>
        <end position="231"/>
    </location>
</feature>
<sequence>MAKPTMLQSLLGRPSQTYSFPQERVYFSTKQDMLRIAAETHGRVEAETIGERDELRFKPKTGLPDSQVPNADVDDDDDDDSEHDVFYTPNTSPRTSMVSTGAGPAKAASPTGAAVRSTKTSFTHVNTSTTSISSSALDAHSLFSLSHSHSTRMTSPAQSDSDHPPRRPKPKPPQLALANGHASQDWAKDVRWLVPVPGTAKSTTTPRKPKPDAPQTRTKPNTPMSKSISKMTPSIMTSMAALLEEDEETPNMVHHPRSTVLISTPRRRGSISSSRAKPTLHHRRSRSLGHGSSSHSSTHASSSSSRHTASSSTSHTPKPSKYASSSADPYDHTTTPLPTFTPGDLPSHGTRGYTSLVLPRAPVPLSQTSHHPRGLFSAKDTPTMPELDGKVDLTRSGVAQTTMASVEVVRGLSAAPATPTTSKLISLFRRGSHSSPAPPSQSQSQSRPRGHSEDTGTGLAKARELLLSETPDRPLGFTSYRAPPRYVPSGSVLVQVWAVGVDGIDWRLVFGSANSHGKSSAGPSRANSRGTPPVTPPKRSVSFRSTLRLPLGGAGQRSGSGSAPALGSPETSSPPPPPQTSVTPAAGVGYIPGRSFVGRILECGWEVGEEIGRKGDWVVGMLDLKKCGALTEFIVVDRHRVHRAPYPRMQQDGFASLHRAEEPTTPSLTDSDNTPGPSRPNSRPSPSKQGYPSRIPRPREHLPDALSIDNPPNRNHRHRTALHPTPGIGVPLSLEELALLPACGIPAYRAVRTFAFAFSHSGGAGSTSNSNSSSSTGTGGGEKAKEEGRRALVLRGHDGAGALAVQMLVRRGWRVCVHVPFACLARESAHSAPPDPDPDLNLDVAMAMDARARVEHCMRRVEERVRAWGGEEVIFDDGEDECGGGGGAVVRVIERLCEDGDVFDAVLDTVGGKEVREAAERLLRSPGVGTGTGKRTGIGVKQFTTLVGDAPGRAIPSAGDNFKAGLRSLNFGRGDGDGKKVDGKVGYAWVSHAQDVDWEGENVRETLGAVMKTFMEEGVRPWVGDHGAAARVVPFEKAPGVFSGAERGLLTDGGTVVVKVVG</sequence>
<evidence type="ECO:0000313" key="2">
    <source>
        <dbReference type="EMBL" id="KAG5639138.1"/>
    </source>
</evidence>
<evidence type="ECO:0000313" key="3">
    <source>
        <dbReference type="Proteomes" id="UP000717328"/>
    </source>
</evidence>
<dbReference type="PANTHER" id="PTHR11695">
    <property type="entry name" value="ALCOHOL DEHYDROGENASE RELATED"/>
    <property type="match status" value="1"/>
</dbReference>
<keyword evidence="3" id="KW-1185">Reference proteome</keyword>
<feature type="region of interest" description="Disordered" evidence="1">
    <location>
        <begin position="429"/>
        <end position="457"/>
    </location>
</feature>
<accession>A0A9P7FZC4</accession>
<dbReference type="SUPFAM" id="SSF50129">
    <property type="entry name" value="GroES-like"/>
    <property type="match status" value="1"/>
</dbReference>
<dbReference type="Proteomes" id="UP000717328">
    <property type="component" value="Unassembled WGS sequence"/>
</dbReference>
<feature type="region of interest" description="Disordered" evidence="1">
    <location>
        <begin position="761"/>
        <end position="787"/>
    </location>
</feature>
<dbReference type="InterPro" id="IPR011032">
    <property type="entry name" value="GroES-like_sf"/>
</dbReference>
<feature type="compositionally biased region" description="Low complexity" evidence="1">
    <location>
        <begin position="766"/>
        <end position="776"/>
    </location>
</feature>
<name>A0A9P7FZC4_9AGAR</name>
<feature type="compositionally biased region" description="Acidic residues" evidence="1">
    <location>
        <begin position="72"/>
        <end position="82"/>
    </location>
</feature>
<organism evidence="2 3">
    <name type="scientific">Sphagnurus paluster</name>
    <dbReference type="NCBI Taxonomy" id="117069"/>
    <lineage>
        <taxon>Eukaryota</taxon>
        <taxon>Fungi</taxon>
        <taxon>Dikarya</taxon>
        <taxon>Basidiomycota</taxon>
        <taxon>Agaricomycotina</taxon>
        <taxon>Agaricomycetes</taxon>
        <taxon>Agaricomycetidae</taxon>
        <taxon>Agaricales</taxon>
        <taxon>Tricholomatineae</taxon>
        <taxon>Lyophyllaceae</taxon>
        <taxon>Sphagnurus</taxon>
    </lineage>
</organism>
<feature type="compositionally biased region" description="Polar residues" evidence="1">
    <location>
        <begin position="664"/>
        <end position="676"/>
    </location>
</feature>
<reference evidence="2" key="1">
    <citation type="submission" date="2021-02" db="EMBL/GenBank/DDBJ databases">
        <authorList>
            <person name="Nieuwenhuis M."/>
            <person name="Van De Peppel L.J.J."/>
        </authorList>
    </citation>
    <scope>NUCLEOTIDE SEQUENCE</scope>
    <source>
        <strain evidence="2">D49</strain>
    </source>
</reference>
<feature type="region of interest" description="Disordered" evidence="1">
    <location>
        <begin position="147"/>
        <end position="231"/>
    </location>
</feature>
<proteinExistence type="predicted"/>
<feature type="compositionally biased region" description="Polar residues" evidence="1">
    <location>
        <begin position="117"/>
        <end position="132"/>
    </location>
</feature>
<gene>
    <name evidence="2" type="ORF">H0H81_006397</name>
</gene>
<feature type="region of interest" description="Disordered" evidence="1">
    <location>
        <begin position="659"/>
        <end position="724"/>
    </location>
</feature>
<feature type="compositionally biased region" description="Polar residues" evidence="1">
    <location>
        <begin position="88"/>
        <end position="99"/>
    </location>
</feature>
<feature type="compositionally biased region" description="Low complexity" evidence="1">
    <location>
        <begin position="288"/>
        <end position="316"/>
    </location>
</feature>
<dbReference type="InterPro" id="IPR050700">
    <property type="entry name" value="YIM1/Zinc_Alcohol_DH_Fams"/>
</dbReference>
<reference evidence="2" key="2">
    <citation type="submission" date="2021-10" db="EMBL/GenBank/DDBJ databases">
        <title>Phylogenomics reveals ancestral predisposition of the termite-cultivated fungus Termitomyces towards a domesticated lifestyle.</title>
        <authorList>
            <person name="Auxier B."/>
            <person name="Grum-Grzhimaylo A."/>
            <person name="Cardenas M.E."/>
            <person name="Lodge J.D."/>
            <person name="Laessoe T."/>
            <person name="Pedersen O."/>
            <person name="Smith M.E."/>
            <person name="Kuyper T.W."/>
            <person name="Franco-Molano E.A."/>
            <person name="Baroni T.J."/>
            <person name="Aanen D.K."/>
        </authorList>
    </citation>
    <scope>NUCLEOTIDE SEQUENCE</scope>
    <source>
        <strain evidence="2">D49</strain>
    </source>
</reference>
<feature type="region of interest" description="Disordered" evidence="1">
    <location>
        <begin position="248"/>
        <end position="383"/>
    </location>
</feature>
<protein>
    <submittedName>
        <fullName evidence="2">Uncharacterized protein</fullName>
    </submittedName>
</protein>